<dbReference type="InterPro" id="IPR016024">
    <property type="entry name" value="ARM-type_fold"/>
</dbReference>
<dbReference type="PANTHER" id="PTHR13371">
    <property type="entry name" value="GLYCINE-, GLUTAMATE-, THIENYLCYCLOHEXYLPIPERIDINE-BINDING PROTEIN"/>
    <property type="match status" value="1"/>
</dbReference>
<dbReference type="InterPro" id="IPR011989">
    <property type="entry name" value="ARM-like"/>
</dbReference>
<comment type="caution">
    <text evidence="3">The sequence shown here is derived from an EMBL/GenBank/DDBJ whole genome shotgun (WGS) entry which is preliminary data.</text>
</comment>
<dbReference type="InterPro" id="IPR034085">
    <property type="entry name" value="TOG"/>
</dbReference>
<organism evidence="3 4">
    <name type="scientific">Albugo candida</name>
    <dbReference type="NCBI Taxonomy" id="65357"/>
    <lineage>
        <taxon>Eukaryota</taxon>
        <taxon>Sar</taxon>
        <taxon>Stramenopiles</taxon>
        <taxon>Oomycota</taxon>
        <taxon>Peronosporomycetes</taxon>
        <taxon>Albuginales</taxon>
        <taxon>Albuginaceae</taxon>
        <taxon>Albugo</taxon>
    </lineage>
</organism>
<dbReference type="GO" id="GO:0005929">
    <property type="term" value="C:cilium"/>
    <property type="evidence" value="ECO:0007669"/>
    <property type="project" value="TreeGrafter"/>
</dbReference>
<evidence type="ECO:0000256" key="1">
    <source>
        <dbReference type="SAM" id="MobiDB-lite"/>
    </source>
</evidence>
<dbReference type="AlphaFoldDB" id="A0A024FYX4"/>
<dbReference type="InParanoid" id="A0A024FYX4"/>
<proteinExistence type="predicted"/>
<feature type="region of interest" description="Disordered" evidence="1">
    <location>
        <begin position="183"/>
        <end position="207"/>
    </location>
</feature>
<keyword evidence="4" id="KW-1185">Reference proteome</keyword>
<feature type="compositionally biased region" description="Polar residues" evidence="1">
    <location>
        <begin position="45"/>
        <end position="63"/>
    </location>
</feature>
<dbReference type="SMART" id="SM01349">
    <property type="entry name" value="TOG"/>
    <property type="match status" value="2"/>
</dbReference>
<dbReference type="SUPFAM" id="SSF48371">
    <property type="entry name" value="ARM repeat"/>
    <property type="match status" value="1"/>
</dbReference>
<sequence length="873" mass="97412">MSKFFSPRSKVATFTAENDKGSTSKQSMIGKLKSKLTTPKRPAQEPQQNNNHVSNEESSQNHASGRIGMMKVPNDEVTSSLNPEMEEMSPSGERDRTSNNLASPASSSMILQQSDDKISDSHGPRESEQKYNTSSADSDADDKGCERPDLVKSSDANDLMIFGVSPARMGQKRNLKPEQEFSIENENEKQGNRQISPSKSASTPVVPSLALERISNRKSEEEAKSAPIHSVTCRTDKSNLRSPDVPILASSLIGMADVIETDENLENSVDYDPAAAITREFGERVVRLLGADAWVDRQDGLDAVQYAVKKAKLKSMRSRSEYFCAAIAAIQYGVEDRVSPVVFCALQCFRTIAESFAPYLDTSYAVDPHVRHTVAAFTKALITKLGDTNKRTNSEVKEAVVRLVKLENIDASVHVLLYLQRGELPIRVQVNTLHHLMREMGFPQVENKGLSTTGVFPIALASLENTDSKTRIAAIDFTADLIVNDEKFTISSIKNLKSDVLESIRRRVDDILAIKSNESPAQESDESRHDEEDQSKGMELITVVQEDSNAFLAFVEEQWIAACAELGPVISRKLESKVWSDRKEAFVDFEKRIGTDVNRIASSELQTLFVLYCTCVYKYLLDPIAPVVHSVMDTYMILIEKFGPNIDFRDKSVREIILQLMMRLSAVMKKANTRMSRSACRCIMKMTRLAHNNTHPLRYILSCVFLGDMEFCSQMHLLRLLIPEFGFHSDGIDPHRVMTCVANVFLNGDDKARKAAADVVVCTQRSTGKDFVLKYLKDLKPTILKDLEKNFVDAEASRANDSDRPQTVHFNLASHDDERTSVTPSVILHPTQSEAGNETNWRTLHSAPVGAGTLQCFSTQEEHMMDSILDSFR</sequence>
<accession>A0A024FYX4</accession>
<reference evidence="3 4" key="1">
    <citation type="submission" date="2012-05" db="EMBL/GenBank/DDBJ databases">
        <title>Recombination and specialization in a pathogen metapopulation.</title>
        <authorList>
            <person name="Gardiner A."/>
            <person name="Kemen E."/>
            <person name="Schultz-Larsen T."/>
            <person name="MacLean D."/>
            <person name="Van Oosterhout C."/>
            <person name="Jones J.D.G."/>
        </authorList>
    </citation>
    <scope>NUCLEOTIDE SEQUENCE [LARGE SCALE GENOMIC DNA]</scope>
    <source>
        <strain evidence="3 4">Ac Nc2</strain>
    </source>
</reference>
<gene>
    <name evidence="3" type="ORF">BN9_005620</name>
</gene>
<feature type="domain" description="TOG" evidence="2">
    <location>
        <begin position="270"/>
        <end position="514"/>
    </location>
</feature>
<dbReference type="EMBL" id="CAIX01000003">
    <property type="protein sequence ID" value="CCI39779.1"/>
    <property type="molecule type" value="Genomic_DNA"/>
</dbReference>
<protein>
    <recommendedName>
        <fullName evidence="2">TOG domain-containing protein</fullName>
    </recommendedName>
</protein>
<evidence type="ECO:0000313" key="3">
    <source>
        <dbReference type="EMBL" id="CCI39779.1"/>
    </source>
</evidence>
<feature type="compositionally biased region" description="Polar residues" evidence="1">
    <location>
        <begin position="192"/>
        <end position="205"/>
    </location>
</feature>
<dbReference type="Pfam" id="PF21040">
    <property type="entry name" value="CEP104-like_TOG"/>
    <property type="match status" value="2"/>
</dbReference>
<name>A0A024FYX4_9STRA</name>
<feature type="compositionally biased region" description="Basic and acidic residues" evidence="1">
    <location>
        <begin position="114"/>
        <end position="129"/>
    </location>
</feature>
<dbReference type="Proteomes" id="UP000053237">
    <property type="component" value="Unassembled WGS sequence"/>
</dbReference>
<evidence type="ECO:0000259" key="2">
    <source>
        <dbReference type="SMART" id="SM01349"/>
    </source>
</evidence>
<dbReference type="InterPro" id="IPR052607">
    <property type="entry name" value="CEP104-like"/>
</dbReference>
<feature type="domain" description="TOG" evidence="2">
    <location>
        <begin position="565"/>
        <end position="800"/>
    </location>
</feature>
<feature type="region of interest" description="Disordered" evidence="1">
    <location>
        <begin position="1"/>
        <end position="152"/>
    </location>
</feature>
<feature type="compositionally biased region" description="Polar residues" evidence="1">
    <location>
        <begin position="98"/>
        <end position="113"/>
    </location>
</feature>
<dbReference type="OrthoDB" id="74848at2759"/>
<evidence type="ECO:0000313" key="4">
    <source>
        <dbReference type="Proteomes" id="UP000053237"/>
    </source>
</evidence>
<feature type="compositionally biased region" description="Basic and acidic residues" evidence="1">
    <location>
        <begin position="141"/>
        <end position="152"/>
    </location>
</feature>
<dbReference type="PANTHER" id="PTHR13371:SF0">
    <property type="entry name" value="CENTROSOMAL PROTEIN OF 104 KDA"/>
    <property type="match status" value="1"/>
</dbReference>
<dbReference type="Gene3D" id="1.25.10.10">
    <property type="entry name" value="Leucine-rich Repeat Variant"/>
    <property type="match status" value="2"/>
</dbReference>